<sequence>MKKPIIIILLLLTAIGCKEDKKNSTTKVDESTNTNNWGTFLTATINGEEFSSSVKVVTFTANNQTYLTTADNSDPSEFAFNLIIENNNDQTDQKIKRYGFVEKEDENEKVTWKLPDNFDFTGKLTESGKYLEGTFSFTANAFDKGMEDSTNQLVVTDVKFKAFKTQ</sequence>
<dbReference type="RefSeq" id="WP_198840750.1">
    <property type="nucleotide sequence ID" value="NZ_JAEHFJ010000003.1"/>
</dbReference>
<evidence type="ECO:0008006" key="3">
    <source>
        <dbReference type="Google" id="ProtNLM"/>
    </source>
</evidence>
<evidence type="ECO:0000313" key="2">
    <source>
        <dbReference type="Proteomes" id="UP000623301"/>
    </source>
</evidence>
<proteinExistence type="predicted"/>
<gene>
    <name evidence="1" type="ORF">JBL43_07035</name>
</gene>
<organism evidence="1 2">
    <name type="scientific">Aureibaculum flavum</name>
    <dbReference type="NCBI Taxonomy" id="2795986"/>
    <lineage>
        <taxon>Bacteria</taxon>
        <taxon>Pseudomonadati</taxon>
        <taxon>Bacteroidota</taxon>
        <taxon>Flavobacteriia</taxon>
        <taxon>Flavobacteriales</taxon>
        <taxon>Flavobacteriaceae</taxon>
        <taxon>Aureibaculum</taxon>
    </lineage>
</organism>
<protein>
    <recommendedName>
        <fullName evidence="3">Lipocalin-like domain-containing protein</fullName>
    </recommendedName>
</protein>
<evidence type="ECO:0000313" key="1">
    <source>
        <dbReference type="EMBL" id="MBJ2173985.1"/>
    </source>
</evidence>
<dbReference type="Proteomes" id="UP000623301">
    <property type="component" value="Unassembled WGS sequence"/>
</dbReference>
<keyword evidence="2" id="KW-1185">Reference proteome</keyword>
<dbReference type="EMBL" id="JAEHFJ010000003">
    <property type="protein sequence ID" value="MBJ2173985.1"/>
    <property type="molecule type" value="Genomic_DNA"/>
</dbReference>
<dbReference type="PROSITE" id="PS51257">
    <property type="entry name" value="PROKAR_LIPOPROTEIN"/>
    <property type="match status" value="1"/>
</dbReference>
<accession>A0ABS0WPS5</accession>
<comment type="caution">
    <text evidence="1">The sequence shown here is derived from an EMBL/GenBank/DDBJ whole genome shotgun (WGS) entry which is preliminary data.</text>
</comment>
<name>A0ABS0WPS5_9FLAO</name>
<reference evidence="1 2" key="1">
    <citation type="submission" date="2020-12" db="EMBL/GenBank/DDBJ databases">
        <title>Aureibaculum luteum sp. nov. and Aureibaculum flavum sp. nov., novel members of the family Flavobacteriaceae isolated from Antarctic intertidal sediments.</title>
        <authorList>
            <person name="He X."/>
            <person name="Zhang X."/>
        </authorList>
    </citation>
    <scope>NUCLEOTIDE SEQUENCE [LARGE SCALE GENOMIC DNA]</scope>
    <source>
        <strain evidence="1 2">A20</strain>
    </source>
</reference>